<accession>A0A6G1WVB5</accession>
<dbReference type="InterPro" id="IPR027417">
    <property type="entry name" value="P-loop_NTPase"/>
</dbReference>
<dbReference type="RefSeq" id="WP_153414374.1">
    <property type="nucleotide sequence ID" value="NZ_WISB01000219.1"/>
</dbReference>
<dbReference type="InterPro" id="IPR005331">
    <property type="entry name" value="Sulfotransferase"/>
</dbReference>
<reference evidence="1" key="1">
    <citation type="journal article" date="2013" name="Genome Biol.">
        <title>Comparative genomics of the core and accessory genomes of 48 Sinorhizobium strains comprising five genospecies.</title>
        <authorList>
            <person name="Sugawara M."/>
            <person name="Epstein B."/>
            <person name="Badgley B.D."/>
            <person name="Unno T."/>
            <person name="Xu L."/>
            <person name="Reese J."/>
            <person name="Gyaneshwar P."/>
            <person name="Denny R."/>
            <person name="Mudge J."/>
            <person name="Bharti A.K."/>
            <person name="Farmer A.D."/>
            <person name="May G.D."/>
            <person name="Woodward J.E."/>
            <person name="Medigue C."/>
            <person name="Vallenet D."/>
            <person name="Lajus A."/>
            <person name="Rouy Z."/>
            <person name="Martinez-Vaz B."/>
            <person name="Tiffin P."/>
            <person name="Young N.D."/>
            <person name="Sadowsky M.J."/>
        </authorList>
    </citation>
    <scope>NUCLEOTIDE SEQUENCE</scope>
    <source>
        <strain evidence="1">M1</strain>
    </source>
</reference>
<dbReference type="Pfam" id="PF03567">
    <property type="entry name" value="Sulfotransfer_2"/>
    <property type="match status" value="1"/>
</dbReference>
<organism evidence="1">
    <name type="scientific">Sinorhizobium medicae</name>
    <dbReference type="NCBI Taxonomy" id="110321"/>
    <lineage>
        <taxon>Bacteria</taxon>
        <taxon>Pseudomonadati</taxon>
        <taxon>Pseudomonadota</taxon>
        <taxon>Alphaproteobacteria</taxon>
        <taxon>Hyphomicrobiales</taxon>
        <taxon>Rhizobiaceae</taxon>
        <taxon>Sinorhizobium/Ensifer group</taxon>
        <taxon>Sinorhizobium</taxon>
    </lineage>
</organism>
<dbReference type="EMBL" id="WISB01000219">
    <property type="protein sequence ID" value="MQW73689.1"/>
    <property type="molecule type" value="Genomic_DNA"/>
</dbReference>
<comment type="caution">
    <text evidence="1">The sequence shown here is derived from an EMBL/GenBank/DDBJ whole genome shotgun (WGS) entry which is preliminary data.</text>
</comment>
<gene>
    <name evidence="1" type="ORF">GHJ91_32810</name>
</gene>
<dbReference type="AlphaFoldDB" id="A0A6G1WVB5"/>
<dbReference type="GO" id="GO:0008146">
    <property type="term" value="F:sulfotransferase activity"/>
    <property type="evidence" value="ECO:0007669"/>
    <property type="project" value="InterPro"/>
</dbReference>
<proteinExistence type="predicted"/>
<protein>
    <recommendedName>
        <fullName evidence="2">Sulfotransferase family protein</fullName>
    </recommendedName>
</protein>
<sequence>MIISHRYKFVLLAPWKTASSTAHARLEALDESPYSRFFYFNPFLNRVVHQHLTYAEFASLPESKLGYKVAAFVRNPYDRAYSGFLQLQRDIKNQPSLEFPSEWIKALVLKQLSDNETKLIDAQYDFDLWIQLLQEFEVFEVGRNTNLPLHPANYWTHYNSMQAVDFVGKVEEFETDFAAFCRFVDIDVPEPVNQNLSEQFVEGDGYRYAAQMCSSSRSRINTLFKSDFDLFGYTRF</sequence>
<dbReference type="SUPFAM" id="SSF52540">
    <property type="entry name" value="P-loop containing nucleoside triphosphate hydrolases"/>
    <property type="match status" value="1"/>
</dbReference>
<evidence type="ECO:0000313" key="1">
    <source>
        <dbReference type="EMBL" id="MQW73689.1"/>
    </source>
</evidence>
<name>A0A6G1WVB5_9HYPH</name>
<dbReference type="GO" id="GO:0016020">
    <property type="term" value="C:membrane"/>
    <property type="evidence" value="ECO:0007669"/>
    <property type="project" value="InterPro"/>
</dbReference>
<evidence type="ECO:0008006" key="2">
    <source>
        <dbReference type="Google" id="ProtNLM"/>
    </source>
</evidence>